<accession>A0A7X3SIP4</accession>
<dbReference type="AlphaFoldDB" id="A0A7X3SIP4"/>
<gene>
    <name evidence="1" type="ORF">GN277_09175</name>
</gene>
<dbReference type="RefSeq" id="WP_159750795.1">
    <property type="nucleotide sequence ID" value="NZ_WUQX01000001.1"/>
</dbReference>
<name>A0A7X3SIP4_9FIRM</name>
<dbReference type="Proteomes" id="UP000460412">
    <property type="component" value="Unassembled WGS sequence"/>
</dbReference>
<comment type="caution">
    <text evidence="1">The sequence shown here is derived from an EMBL/GenBank/DDBJ whole genome shotgun (WGS) entry which is preliminary data.</text>
</comment>
<evidence type="ECO:0000313" key="2">
    <source>
        <dbReference type="Proteomes" id="UP000460412"/>
    </source>
</evidence>
<keyword evidence="2" id="KW-1185">Reference proteome</keyword>
<sequence>MPCLGGQYYSQSSEAPFFCKAKEGVYRYCELPAFTLSEEGPLSVFPFSGCRSLAGVAQFIEQNCLGNIRRLAVEEGAGEFAPNRMKMKAGEEPLPSRCIRIAEDREGQLLISRSGMAVWLESGRVKWISLLSFGCPFPGLAFTLPHRRLMAAVQTNELFLVLASVRQITGLAGTPYSITRECLKRAEKGGYPYGKQLEELVGTTYLTKEELCRAVRERTKEQEVSEALLNACDHFTVELDGWTFRMGEGSWGKKDCIFLVKMGVASSVLELIKEPLCWSLIPDKKQIDLAQRSVLRAKERAWELKDAGLLRILTDSKWQGLLCFHVPVDVNNLPSELGFLAGGLGVGLLQGLYAACSASGTWQAFIDYQDMAHQYYPDMREFGFKVLELGVGIENGRTKSFSASAELLINRIFGGRTEAGEDSQTGNNLVFDGYYQREEGGGHYVFKLRQEQSYTVSGCALCRLLVNGGALQANGQKGSFVLNGDMTFDDMGKMDLYSYDRIGYHGLAVNLDMRDGENDFTVNMESLQFDLSEASVREHSFAQCFPLKPVGISYVRGRTPMQAGYAELKVSREVSGIEEEWYGIFWQIDLGNMGSLVKQYSLALELLTAWKPSPEDEIKGADGSFLCGTPKYFTGIRLLANGNAVGWEIPLEGVLTLGFGGVELKSREREETGGMEYYFRFRNFALRFLGLRFPQTNHDMYLISDENQTLGWYGSFCEGE</sequence>
<dbReference type="EMBL" id="WUQX01000001">
    <property type="protein sequence ID" value="MXP75549.1"/>
    <property type="molecule type" value="Genomic_DNA"/>
</dbReference>
<evidence type="ECO:0000313" key="1">
    <source>
        <dbReference type="EMBL" id="MXP75549.1"/>
    </source>
</evidence>
<organism evidence="1 2">
    <name type="scientific">Sporofaciens musculi</name>
    <dbReference type="NCBI Taxonomy" id="2681861"/>
    <lineage>
        <taxon>Bacteria</taxon>
        <taxon>Bacillati</taxon>
        <taxon>Bacillota</taxon>
        <taxon>Clostridia</taxon>
        <taxon>Lachnospirales</taxon>
        <taxon>Lachnospiraceae</taxon>
        <taxon>Sporofaciens</taxon>
    </lineage>
</organism>
<protein>
    <submittedName>
        <fullName evidence="1">Uncharacterized protein</fullName>
    </submittedName>
</protein>
<reference evidence="1 2" key="1">
    <citation type="submission" date="2019-12" db="EMBL/GenBank/DDBJ databases">
        <title>Sporaefaciens musculi gen. nov., sp. nov., a novel bacterium isolated from the caecum of an obese mouse.</title>
        <authorList>
            <person name="Rasmussen T.S."/>
            <person name="Streidl T."/>
            <person name="Hitch T.C.A."/>
            <person name="Wortmann E."/>
            <person name="Deptula P."/>
            <person name="Hansen M."/>
            <person name="Nielsen D.S."/>
            <person name="Clavel T."/>
            <person name="Vogensen F.K."/>
        </authorList>
    </citation>
    <scope>NUCLEOTIDE SEQUENCE [LARGE SCALE GENOMIC DNA]</scope>
    <source>
        <strain evidence="1 2">WCA-9-b2</strain>
    </source>
</reference>
<proteinExistence type="predicted"/>